<name>A0A1I7XHA3_HETBA</name>
<evidence type="ECO:0000313" key="1">
    <source>
        <dbReference type="Proteomes" id="UP000095283"/>
    </source>
</evidence>
<dbReference type="Proteomes" id="UP000095283">
    <property type="component" value="Unplaced"/>
</dbReference>
<dbReference type="WBParaSite" id="Hba_16697">
    <property type="protein sequence ID" value="Hba_16697"/>
    <property type="gene ID" value="Hba_16697"/>
</dbReference>
<keyword evidence="1" id="KW-1185">Reference proteome</keyword>
<proteinExistence type="predicted"/>
<sequence length="67" mass="7449">MMVVSSSYCNYRSGEMKRSIFGIYKCTGRGTASPPSTLYISYKSSHNRNIRSTSNETISFATKPIAL</sequence>
<evidence type="ECO:0000313" key="2">
    <source>
        <dbReference type="WBParaSite" id="Hba_16697"/>
    </source>
</evidence>
<protein>
    <submittedName>
        <fullName evidence="2">Ovule protein</fullName>
    </submittedName>
</protein>
<dbReference type="AlphaFoldDB" id="A0A1I7XHA3"/>
<accession>A0A1I7XHA3</accession>
<organism evidence="1 2">
    <name type="scientific">Heterorhabditis bacteriophora</name>
    <name type="common">Entomopathogenic nematode worm</name>
    <dbReference type="NCBI Taxonomy" id="37862"/>
    <lineage>
        <taxon>Eukaryota</taxon>
        <taxon>Metazoa</taxon>
        <taxon>Ecdysozoa</taxon>
        <taxon>Nematoda</taxon>
        <taxon>Chromadorea</taxon>
        <taxon>Rhabditida</taxon>
        <taxon>Rhabditina</taxon>
        <taxon>Rhabditomorpha</taxon>
        <taxon>Strongyloidea</taxon>
        <taxon>Heterorhabditidae</taxon>
        <taxon>Heterorhabditis</taxon>
    </lineage>
</organism>
<reference evidence="2" key="1">
    <citation type="submission" date="2016-11" db="UniProtKB">
        <authorList>
            <consortium name="WormBaseParasite"/>
        </authorList>
    </citation>
    <scope>IDENTIFICATION</scope>
</reference>